<evidence type="ECO:0008006" key="5">
    <source>
        <dbReference type="Google" id="ProtNLM"/>
    </source>
</evidence>
<feature type="region of interest" description="Disordered" evidence="1">
    <location>
        <begin position="74"/>
        <end position="142"/>
    </location>
</feature>
<evidence type="ECO:0000256" key="1">
    <source>
        <dbReference type="SAM" id="MobiDB-lite"/>
    </source>
</evidence>
<keyword evidence="4" id="KW-1185">Reference proteome</keyword>
<dbReference type="PANTHER" id="PTHR48475:SF2">
    <property type="entry name" value="RIBONUCLEASE H"/>
    <property type="match status" value="1"/>
</dbReference>
<proteinExistence type="predicted"/>
<organism evidence="2 4">
    <name type="scientific">Medicago truncatula</name>
    <name type="common">Barrel medic</name>
    <name type="synonym">Medicago tribuloides</name>
    <dbReference type="NCBI Taxonomy" id="3880"/>
    <lineage>
        <taxon>Eukaryota</taxon>
        <taxon>Viridiplantae</taxon>
        <taxon>Streptophyta</taxon>
        <taxon>Embryophyta</taxon>
        <taxon>Tracheophyta</taxon>
        <taxon>Spermatophyta</taxon>
        <taxon>Magnoliopsida</taxon>
        <taxon>eudicotyledons</taxon>
        <taxon>Gunneridae</taxon>
        <taxon>Pentapetalae</taxon>
        <taxon>rosids</taxon>
        <taxon>fabids</taxon>
        <taxon>Fabales</taxon>
        <taxon>Fabaceae</taxon>
        <taxon>Papilionoideae</taxon>
        <taxon>50 kb inversion clade</taxon>
        <taxon>NPAAA clade</taxon>
        <taxon>Hologalegina</taxon>
        <taxon>IRL clade</taxon>
        <taxon>Trifolieae</taxon>
        <taxon>Medicago</taxon>
    </lineage>
</organism>
<accession>A0A072TTV6</accession>
<evidence type="ECO:0000313" key="2">
    <source>
        <dbReference type="EMBL" id="KEH16980.1"/>
    </source>
</evidence>
<protein>
    <recommendedName>
        <fullName evidence="5">Reverse transcriptase RNase H-like domain-containing protein</fullName>
    </recommendedName>
</protein>
<sequence>MVATKKLRRYFLAHSIVVQTDQPLKHVLFSPDLAGRMTKWSIELSELDITFDARKVVKSQMFADFLEEFTPPTSEPFQNGMCSLMDPPTVEAEGRASSSKALRDWSSRRVRSRDRWAQPSPRPWRPRSTSEDGLPAGSVSSERQGAYIEEGKLLNDLMKAKKIKRRATKHTIIEGRLFKSGFSTPLLSRSSQRHQWATPSWARPGEEIVNGRILLAHNEKRCNGISEKV</sequence>
<evidence type="ECO:0000313" key="4">
    <source>
        <dbReference type="Proteomes" id="UP000002051"/>
    </source>
</evidence>
<reference evidence="2 4" key="2">
    <citation type="journal article" date="2014" name="BMC Genomics">
        <title>An improved genome release (version Mt4.0) for the model legume Medicago truncatula.</title>
        <authorList>
            <person name="Tang H."/>
            <person name="Krishnakumar V."/>
            <person name="Bidwell S."/>
            <person name="Rosen B."/>
            <person name="Chan A."/>
            <person name="Zhou S."/>
            <person name="Gentzbittel L."/>
            <person name="Childs K.L."/>
            <person name="Yandell M."/>
            <person name="Gundlach H."/>
            <person name="Mayer K.F."/>
            <person name="Schwartz D.C."/>
            <person name="Town C.D."/>
        </authorList>
    </citation>
    <scope>GENOME REANNOTATION</scope>
    <source>
        <strain evidence="2">A17</strain>
        <strain evidence="3 4">cv. Jemalong A17</strain>
    </source>
</reference>
<name>A0A072TTV6_MEDTR</name>
<dbReference type="EnsemblPlants" id="KEH16980">
    <property type="protein sequence ID" value="KEH16980"/>
    <property type="gene ID" value="MTR_0057s0180"/>
</dbReference>
<dbReference type="EMBL" id="KL402782">
    <property type="protein sequence ID" value="KEH16980.1"/>
    <property type="molecule type" value="Genomic_DNA"/>
</dbReference>
<reference evidence="3" key="3">
    <citation type="submission" date="2015-06" db="UniProtKB">
        <authorList>
            <consortium name="EnsemblPlants"/>
        </authorList>
    </citation>
    <scope>IDENTIFICATION</scope>
    <source>
        <strain evidence="3">cv. Jemalong A17</strain>
    </source>
</reference>
<dbReference type="PANTHER" id="PTHR48475">
    <property type="entry name" value="RIBONUCLEASE H"/>
    <property type="match status" value="1"/>
</dbReference>
<dbReference type="Proteomes" id="UP000002051">
    <property type="component" value="Unassembled WGS sequence"/>
</dbReference>
<dbReference type="HOGENOM" id="CLU_1211369_0_0_1"/>
<gene>
    <name evidence="2" type="ORF">MTR_0057s0180</name>
</gene>
<evidence type="ECO:0000313" key="3">
    <source>
        <dbReference type="EnsemblPlants" id="KEH16980"/>
    </source>
</evidence>
<dbReference type="AlphaFoldDB" id="A0A072TTV6"/>
<reference evidence="2 4" key="1">
    <citation type="journal article" date="2011" name="Nature">
        <title>The Medicago genome provides insight into the evolution of rhizobial symbioses.</title>
        <authorList>
            <person name="Young N.D."/>
            <person name="Debelle F."/>
            <person name="Oldroyd G.E."/>
            <person name="Geurts R."/>
            <person name="Cannon S.B."/>
            <person name="Udvardi M.K."/>
            <person name="Benedito V.A."/>
            <person name="Mayer K.F."/>
            <person name="Gouzy J."/>
            <person name="Schoof H."/>
            <person name="Van de Peer Y."/>
            <person name="Proost S."/>
            <person name="Cook D.R."/>
            <person name="Meyers B.C."/>
            <person name="Spannagl M."/>
            <person name="Cheung F."/>
            <person name="De Mita S."/>
            <person name="Krishnakumar V."/>
            <person name="Gundlach H."/>
            <person name="Zhou S."/>
            <person name="Mudge J."/>
            <person name="Bharti A.K."/>
            <person name="Murray J.D."/>
            <person name="Naoumkina M.A."/>
            <person name="Rosen B."/>
            <person name="Silverstein K.A."/>
            <person name="Tang H."/>
            <person name="Rombauts S."/>
            <person name="Zhao P.X."/>
            <person name="Zhou P."/>
            <person name="Barbe V."/>
            <person name="Bardou P."/>
            <person name="Bechner M."/>
            <person name="Bellec A."/>
            <person name="Berger A."/>
            <person name="Berges H."/>
            <person name="Bidwell S."/>
            <person name="Bisseling T."/>
            <person name="Choisne N."/>
            <person name="Couloux A."/>
            <person name="Denny R."/>
            <person name="Deshpande S."/>
            <person name="Dai X."/>
            <person name="Doyle J.J."/>
            <person name="Dudez A.M."/>
            <person name="Farmer A.D."/>
            <person name="Fouteau S."/>
            <person name="Franken C."/>
            <person name="Gibelin C."/>
            <person name="Gish J."/>
            <person name="Goldstein S."/>
            <person name="Gonzalez A.J."/>
            <person name="Green P.J."/>
            <person name="Hallab A."/>
            <person name="Hartog M."/>
            <person name="Hua A."/>
            <person name="Humphray S.J."/>
            <person name="Jeong D.H."/>
            <person name="Jing Y."/>
            <person name="Jocker A."/>
            <person name="Kenton S.M."/>
            <person name="Kim D.J."/>
            <person name="Klee K."/>
            <person name="Lai H."/>
            <person name="Lang C."/>
            <person name="Lin S."/>
            <person name="Macmil S.L."/>
            <person name="Magdelenat G."/>
            <person name="Matthews L."/>
            <person name="McCorrison J."/>
            <person name="Monaghan E.L."/>
            <person name="Mun J.H."/>
            <person name="Najar F.Z."/>
            <person name="Nicholson C."/>
            <person name="Noirot C."/>
            <person name="O'Bleness M."/>
            <person name="Paule C.R."/>
            <person name="Poulain J."/>
            <person name="Prion F."/>
            <person name="Qin B."/>
            <person name="Qu C."/>
            <person name="Retzel E.F."/>
            <person name="Riddle C."/>
            <person name="Sallet E."/>
            <person name="Samain S."/>
            <person name="Samson N."/>
            <person name="Sanders I."/>
            <person name="Saurat O."/>
            <person name="Scarpelli C."/>
            <person name="Schiex T."/>
            <person name="Segurens B."/>
            <person name="Severin A.J."/>
            <person name="Sherrier D.J."/>
            <person name="Shi R."/>
            <person name="Sims S."/>
            <person name="Singer S.R."/>
            <person name="Sinharoy S."/>
            <person name="Sterck L."/>
            <person name="Viollet A."/>
            <person name="Wang B.B."/>
            <person name="Wang K."/>
            <person name="Wang M."/>
            <person name="Wang X."/>
            <person name="Warfsmann J."/>
            <person name="Weissenbach J."/>
            <person name="White D.D."/>
            <person name="White J.D."/>
            <person name="Wiley G.B."/>
            <person name="Wincker P."/>
            <person name="Xing Y."/>
            <person name="Yang L."/>
            <person name="Yao Z."/>
            <person name="Ying F."/>
            <person name="Zhai J."/>
            <person name="Zhou L."/>
            <person name="Zuber A."/>
            <person name="Denarie J."/>
            <person name="Dixon R.A."/>
            <person name="May G.D."/>
            <person name="Schwartz D.C."/>
            <person name="Rogers J."/>
            <person name="Quetier F."/>
            <person name="Town C.D."/>
            <person name="Roe B.A."/>
        </authorList>
    </citation>
    <scope>NUCLEOTIDE SEQUENCE [LARGE SCALE GENOMIC DNA]</scope>
    <source>
        <strain evidence="2">A17</strain>
        <strain evidence="3 4">cv. Jemalong A17</strain>
    </source>
</reference>